<keyword evidence="8 17" id="KW-0808">Transferase</keyword>
<feature type="binding site" evidence="17">
    <location>
        <position position="128"/>
    </location>
    <ligand>
        <name>Mg(2+)</name>
        <dbReference type="ChEBI" id="CHEBI:18420"/>
    </ligand>
</feature>
<dbReference type="InterPro" id="IPR023465">
    <property type="entry name" value="Riboflavin_kinase_dom_sf"/>
</dbReference>
<dbReference type="EC" id="2.7.1.161" evidence="4 17"/>
<comment type="catalytic activity">
    <reaction evidence="16 17">
        <text>riboflavin + CTP = CDP + FMN + H(+)</text>
        <dbReference type="Rhea" id="RHEA:25021"/>
        <dbReference type="ChEBI" id="CHEBI:15378"/>
        <dbReference type="ChEBI" id="CHEBI:37563"/>
        <dbReference type="ChEBI" id="CHEBI:57986"/>
        <dbReference type="ChEBI" id="CHEBI:58069"/>
        <dbReference type="ChEBI" id="CHEBI:58210"/>
        <dbReference type="EC" id="2.7.1.161"/>
    </reaction>
</comment>
<dbReference type="SUPFAM" id="SSF46785">
    <property type="entry name" value="Winged helix' DNA-binding domain"/>
    <property type="match status" value="1"/>
</dbReference>
<dbReference type="InterPro" id="IPR023470">
    <property type="entry name" value="Riboflavin_kinase_archaeal"/>
</dbReference>
<dbReference type="SUPFAM" id="SSF82114">
    <property type="entry name" value="Riboflavin kinase-like"/>
    <property type="match status" value="1"/>
</dbReference>
<dbReference type="HAMAP" id="MF_01285">
    <property type="entry name" value="Riboflavin_kinase"/>
    <property type="match status" value="1"/>
</dbReference>
<evidence type="ECO:0000256" key="2">
    <source>
        <dbReference type="ARBA" id="ARBA00005219"/>
    </source>
</evidence>
<reference evidence="19 20" key="1">
    <citation type="journal article" date="2016" name="Sci. Rep.">
        <title>Metabolic traits of an uncultured archaeal lineage -MSBL1- from brine pools of the Red Sea.</title>
        <authorList>
            <person name="Mwirichia R."/>
            <person name="Alam I."/>
            <person name="Rashid M."/>
            <person name="Vinu M."/>
            <person name="Ba-Alawi W."/>
            <person name="Anthony Kamau A."/>
            <person name="Kamanda Ngugi D."/>
            <person name="Goker M."/>
            <person name="Klenk H.P."/>
            <person name="Bajic V."/>
            <person name="Stingl U."/>
        </authorList>
    </citation>
    <scope>NUCLEOTIDE SEQUENCE [LARGE SCALE GENOMIC DNA]</scope>
    <source>
        <strain evidence="19">SCGC-AAA382F02</strain>
    </source>
</reference>
<comment type="similarity">
    <text evidence="3 17">Belongs to the archaeal riboflavin kinase family.</text>
</comment>
<keyword evidence="12 17" id="KW-0460">Magnesium</keyword>
<dbReference type="AlphaFoldDB" id="A0A133VIB1"/>
<dbReference type="Gene3D" id="2.40.30.30">
    <property type="entry name" value="Riboflavin kinase-like"/>
    <property type="match status" value="1"/>
</dbReference>
<name>A0A133VIB1_9EURY</name>
<dbReference type="GO" id="GO:0008531">
    <property type="term" value="F:riboflavin kinase activity"/>
    <property type="evidence" value="ECO:0007669"/>
    <property type="project" value="InterPro"/>
</dbReference>
<feature type="binding site" evidence="17">
    <location>
        <position position="185"/>
    </location>
    <ligand>
        <name>FMN</name>
        <dbReference type="ChEBI" id="CHEBI:58210"/>
    </ligand>
</feature>
<dbReference type="GO" id="GO:0009231">
    <property type="term" value="P:riboflavin biosynthetic process"/>
    <property type="evidence" value="ECO:0007669"/>
    <property type="project" value="InterPro"/>
</dbReference>
<evidence type="ECO:0000256" key="10">
    <source>
        <dbReference type="ARBA" id="ARBA00022741"/>
    </source>
</evidence>
<sequence length="218" mass="24450">MKKLQMMLELAKLGADSESIQISSSQLAEKVGCSQQTAARWLSKLSEEKLIKQNAGAQGQIIEFTSKGVDWLKSLQQDIQETLEAELENLVLIGEVTSGLDEGSYYIGQKEYQEQFKEKLGFEPYPGTLDIKLDRKSLELKKRLQTLTGRKIEGFSTEERSFGDAECFPAKVKGEEAAVVMPSRSQHGDNIIEIISPTKIRDKYDLDDGDEIKVEVEI</sequence>
<evidence type="ECO:0000313" key="19">
    <source>
        <dbReference type="EMBL" id="KXB06154.1"/>
    </source>
</evidence>
<evidence type="ECO:0000256" key="7">
    <source>
        <dbReference type="ARBA" id="ARBA00022643"/>
    </source>
</evidence>
<dbReference type="PANTHER" id="PTHR40706:SF1">
    <property type="entry name" value="RIBOFLAVIN KINASE"/>
    <property type="match status" value="1"/>
</dbReference>
<keyword evidence="10 17" id="KW-0547">Nucleotide-binding</keyword>
<comment type="function">
    <text evidence="1 17">Catalyzes the CTP-dependent phosphorylation of riboflavin (vitamin B2) to form flavin mononucleotide (FMN).</text>
</comment>
<comment type="caution">
    <text evidence="19">The sequence shown here is derived from an EMBL/GenBank/DDBJ whole genome shotgun (WGS) entry which is preliminary data.</text>
</comment>
<feature type="domain" description="Riboflavin kinase" evidence="18">
    <location>
        <begin position="96"/>
        <end position="216"/>
    </location>
</feature>
<evidence type="ECO:0000256" key="3">
    <source>
        <dbReference type="ARBA" id="ARBA00006428"/>
    </source>
</evidence>
<evidence type="ECO:0000313" key="20">
    <source>
        <dbReference type="Proteomes" id="UP000070491"/>
    </source>
</evidence>
<dbReference type="InterPro" id="IPR036388">
    <property type="entry name" value="WH-like_DNA-bd_sf"/>
</dbReference>
<evidence type="ECO:0000256" key="12">
    <source>
        <dbReference type="ARBA" id="ARBA00022842"/>
    </source>
</evidence>
<feature type="binding site" evidence="17">
    <location>
        <position position="193"/>
    </location>
    <ligand>
        <name>FMN</name>
        <dbReference type="ChEBI" id="CHEBI:58210"/>
    </ligand>
</feature>
<evidence type="ECO:0000256" key="17">
    <source>
        <dbReference type="HAMAP-Rule" id="MF_01285"/>
    </source>
</evidence>
<dbReference type="Pfam" id="PF01982">
    <property type="entry name" value="CTP-dep_RFKase"/>
    <property type="match status" value="1"/>
</dbReference>
<evidence type="ECO:0000256" key="5">
    <source>
        <dbReference type="ARBA" id="ARBA00017394"/>
    </source>
</evidence>
<dbReference type="GO" id="GO:0009398">
    <property type="term" value="P:FMN biosynthetic process"/>
    <property type="evidence" value="ECO:0007669"/>
    <property type="project" value="UniProtKB-UniRule"/>
</dbReference>
<comment type="pathway">
    <text evidence="2 17">Cofactor biosynthesis; FMN biosynthesis; FMN from riboflavin (CTP route): step 1/1.</text>
</comment>
<evidence type="ECO:0000256" key="4">
    <source>
        <dbReference type="ARBA" id="ARBA00011987"/>
    </source>
</evidence>
<dbReference type="GO" id="GO:0000166">
    <property type="term" value="F:nucleotide binding"/>
    <property type="evidence" value="ECO:0007669"/>
    <property type="project" value="UniProtKB-UniRule"/>
</dbReference>
<organism evidence="19 20">
    <name type="scientific">candidate division MSBL1 archaeon SCGC-AAA382F02</name>
    <dbReference type="NCBI Taxonomy" id="1698282"/>
    <lineage>
        <taxon>Archaea</taxon>
        <taxon>Methanobacteriati</taxon>
        <taxon>Methanobacteriota</taxon>
        <taxon>candidate division MSBL1</taxon>
    </lineage>
</organism>
<evidence type="ECO:0000256" key="1">
    <source>
        <dbReference type="ARBA" id="ARBA00003072"/>
    </source>
</evidence>
<dbReference type="EMBL" id="LHYG01000013">
    <property type="protein sequence ID" value="KXB06154.1"/>
    <property type="molecule type" value="Genomic_DNA"/>
</dbReference>
<evidence type="ECO:0000256" key="8">
    <source>
        <dbReference type="ARBA" id="ARBA00022679"/>
    </source>
</evidence>
<evidence type="ECO:0000256" key="9">
    <source>
        <dbReference type="ARBA" id="ARBA00022723"/>
    </source>
</evidence>
<comment type="cofactor">
    <cofactor evidence="17">
        <name>Mg(2+)</name>
        <dbReference type="ChEBI" id="CHEBI:18420"/>
    </cofactor>
    <text evidence="17">Binds 1 Mg(2+) ion per subunit.</text>
</comment>
<dbReference type="PANTHER" id="PTHR40706">
    <property type="entry name" value="RIBOFLAVIN KINASE"/>
    <property type="match status" value="1"/>
</dbReference>
<dbReference type="GO" id="GO:0000287">
    <property type="term" value="F:magnesium ion binding"/>
    <property type="evidence" value="ECO:0007669"/>
    <property type="project" value="UniProtKB-UniRule"/>
</dbReference>
<evidence type="ECO:0000256" key="6">
    <source>
        <dbReference type="ARBA" id="ARBA00022630"/>
    </source>
</evidence>
<dbReference type="Proteomes" id="UP000070491">
    <property type="component" value="Unassembled WGS sequence"/>
</dbReference>
<keyword evidence="20" id="KW-1185">Reference proteome</keyword>
<evidence type="ECO:0000256" key="14">
    <source>
        <dbReference type="ARBA" id="ARBA00030544"/>
    </source>
</evidence>
<gene>
    <name evidence="17" type="primary">ribK</name>
    <name evidence="19" type="ORF">AKJ53_01255</name>
</gene>
<dbReference type="Gene3D" id="1.10.10.10">
    <property type="entry name" value="Winged helix-like DNA-binding domain superfamily/Winged helix DNA-binding domain"/>
    <property type="match status" value="1"/>
</dbReference>
<keyword evidence="6 17" id="KW-0285">Flavoprotein</keyword>
<proteinExistence type="inferred from homology"/>
<evidence type="ECO:0000256" key="15">
    <source>
        <dbReference type="ARBA" id="ARBA00033116"/>
    </source>
</evidence>
<dbReference type="InterPro" id="IPR039063">
    <property type="entry name" value="RibK_CTP-dep"/>
</dbReference>
<evidence type="ECO:0000256" key="13">
    <source>
        <dbReference type="ARBA" id="ARBA00029789"/>
    </source>
</evidence>
<evidence type="ECO:0000256" key="16">
    <source>
        <dbReference type="ARBA" id="ARBA00047857"/>
    </source>
</evidence>
<dbReference type="InterPro" id="IPR023602">
    <property type="entry name" value="Riboflavin_kinase_CTP-dep"/>
</dbReference>
<evidence type="ECO:0000259" key="18">
    <source>
        <dbReference type="Pfam" id="PF01982"/>
    </source>
</evidence>
<accession>A0A133VIB1</accession>
<dbReference type="InterPro" id="IPR036390">
    <property type="entry name" value="WH_DNA-bd_sf"/>
</dbReference>
<protein>
    <recommendedName>
        <fullName evidence="5 17">Riboflavin kinase</fullName>
        <shortName evidence="17">RFK</shortName>
        <ecNumber evidence="4 17">2.7.1.161</ecNumber>
    </recommendedName>
    <alternativeName>
        <fullName evidence="14 17">CTP-dependent riboflavin kinase</fullName>
    </alternativeName>
    <alternativeName>
        <fullName evidence="15 17">CTP:riboflavin 5'-phosphotransferase</fullName>
    </alternativeName>
    <alternativeName>
        <fullName evidence="13 17">Flavokinase</fullName>
    </alternativeName>
</protein>
<feature type="binding site" evidence="17">
    <location>
        <begin position="99"/>
        <end position="104"/>
    </location>
    <ligand>
        <name>CDP</name>
        <dbReference type="ChEBI" id="CHEBI:58069"/>
    </ligand>
</feature>
<dbReference type="UniPathway" id="UPA00276">
    <property type="reaction ID" value="UER00929"/>
</dbReference>
<evidence type="ECO:0000256" key="11">
    <source>
        <dbReference type="ARBA" id="ARBA00022777"/>
    </source>
</evidence>
<feature type="binding site" evidence="17">
    <location>
        <begin position="198"/>
        <end position="201"/>
    </location>
    <ligand>
        <name>CDP</name>
        <dbReference type="ChEBI" id="CHEBI:58069"/>
    </ligand>
</feature>
<keyword evidence="7 17" id="KW-0288">FMN</keyword>
<comment type="caution">
    <text evidence="17">Lacks conserved residue(s) required for the propagation of feature annotation.</text>
</comment>
<keyword evidence="9 17" id="KW-0479">Metal-binding</keyword>
<keyword evidence="11 17" id="KW-0418">Kinase</keyword>